<accession>A0A699QCY9</accession>
<proteinExistence type="predicted"/>
<dbReference type="GO" id="GO:0016301">
    <property type="term" value="F:kinase activity"/>
    <property type="evidence" value="ECO:0007669"/>
    <property type="project" value="UniProtKB-KW"/>
</dbReference>
<dbReference type="AlphaFoldDB" id="A0A699QCY9"/>
<dbReference type="EMBL" id="BKCJ011007072">
    <property type="protein sequence ID" value="GFC65534.1"/>
    <property type="molecule type" value="Genomic_DNA"/>
</dbReference>
<evidence type="ECO:0000313" key="1">
    <source>
        <dbReference type="EMBL" id="GFC65534.1"/>
    </source>
</evidence>
<protein>
    <submittedName>
        <fullName evidence="1">EF-hand domain pair, mitogen-activated protein (MAP) kinase</fullName>
    </submittedName>
</protein>
<name>A0A699QCY9_TANCI</name>
<reference evidence="1" key="1">
    <citation type="journal article" date="2019" name="Sci. Rep.">
        <title>Draft genome of Tanacetum cinerariifolium, the natural source of mosquito coil.</title>
        <authorList>
            <person name="Yamashiro T."/>
            <person name="Shiraishi A."/>
            <person name="Satake H."/>
            <person name="Nakayama K."/>
        </authorList>
    </citation>
    <scope>NUCLEOTIDE SEQUENCE</scope>
</reference>
<feature type="non-terminal residue" evidence="1">
    <location>
        <position position="1"/>
    </location>
</feature>
<comment type="caution">
    <text evidence="1">The sequence shown here is derived from an EMBL/GenBank/DDBJ whole genome shotgun (WGS) entry which is preliminary data.</text>
</comment>
<keyword evidence="1" id="KW-0418">Kinase</keyword>
<sequence>ANEIVEPNVDVNLFEVVNLDGFDSDTGNDNETSNYRRRRLDELRREMEGVMNASGRWKYSFYIGHKFAKAKEAKDRVYLHSIESKRTLKLYKIDNIKVRVRCDGIVLVFTMSQGTRPTGSIQAMGT</sequence>
<gene>
    <name evidence="1" type="ORF">Tci_837504</name>
</gene>
<keyword evidence="1" id="KW-0808">Transferase</keyword>
<organism evidence="1">
    <name type="scientific">Tanacetum cinerariifolium</name>
    <name type="common">Dalmatian daisy</name>
    <name type="synonym">Chrysanthemum cinerariifolium</name>
    <dbReference type="NCBI Taxonomy" id="118510"/>
    <lineage>
        <taxon>Eukaryota</taxon>
        <taxon>Viridiplantae</taxon>
        <taxon>Streptophyta</taxon>
        <taxon>Embryophyta</taxon>
        <taxon>Tracheophyta</taxon>
        <taxon>Spermatophyta</taxon>
        <taxon>Magnoliopsida</taxon>
        <taxon>eudicotyledons</taxon>
        <taxon>Gunneridae</taxon>
        <taxon>Pentapetalae</taxon>
        <taxon>asterids</taxon>
        <taxon>campanulids</taxon>
        <taxon>Asterales</taxon>
        <taxon>Asteraceae</taxon>
        <taxon>Asteroideae</taxon>
        <taxon>Anthemideae</taxon>
        <taxon>Anthemidinae</taxon>
        <taxon>Tanacetum</taxon>
    </lineage>
</organism>